<feature type="region of interest" description="Disordered" evidence="1">
    <location>
        <begin position="280"/>
        <end position="371"/>
    </location>
</feature>
<evidence type="ECO:0000313" key="3">
    <source>
        <dbReference type="EMBL" id="CAD9444877.1"/>
    </source>
</evidence>
<dbReference type="SMART" id="SM00312">
    <property type="entry name" value="PX"/>
    <property type="match status" value="1"/>
</dbReference>
<dbReference type="GO" id="GO:0005768">
    <property type="term" value="C:endosome"/>
    <property type="evidence" value="ECO:0007669"/>
    <property type="project" value="TreeGrafter"/>
</dbReference>
<dbReference type="Gene3D" id="3.30.1520.10">
    <property type="entry name" value="Phox-like domain"/>
    <property type="match status" value="1"/>
</dbReference>
<dbReference type="EMBL" id="HBGS01037485">
    <property type="protein sequence ID" value="CAD9444877.1"/>
    <property type="molecule type" value="Transcribed_RNA"/>
</dbReference>
<dbReference type="PANTHER" id="PTHR10555:SF170">
    <property type="entry name" value="FI18122P1"/>
    <property type="match status" value="1"/>
</dbReference>
<feature type="region of interest" description="Disordered" evidence="1">
    <location>
        <begin position="1"/>
        <end position="21"/>
    </location>
</feature>
<dbReference type="Pfam" id="PF09325">
    <property type="entry name" value="Vps5"/>
    <property type="match status" value="1"/>
</dbReference>
<name>A0A7S2D5Q1_9STRA</name>
<reference evidence="3" key="1">
    <citation type="submission" date="2021-01" db="EMBL/GenBank/DDBJ databases">
        <authorList>
            <person name="Corre E."/>
            <person name="Pelletier E."/>
            <person name="Niang G."/>
            <person name="Scheremetjew M."/>
            <person name="Finn R."/>
            <person name="Kale V."/>
            <person name="Holt S."/>
            <person name="Cochrane G."/>
            <person name="Meng A."/>
            <person name="Brown T."/>
            <person name="Cohen L."/>
        </authorList>
    </citation>
    <scope>NUCLEOTIDE SEQUENCE</scope>
    <source>
        <strain evidence="3">CCMP1381</strain>
    </source>
</reference>
<feature type="compositionally biased region" description="Low complexity" evidence="1">
    <location>
        <begin position="321"/>
        <end position="353"/>
    </location>
</feature>
<accession>A0A7S2D5Q1</accession>
<dbReference type="PROSITE" id="PS50195">
    <property type="entry name" value="PX"/>
    <property type="match status" value="1"/>
</dbReference>
<sequence>MGDVPPAIPPQVPASVCSRRRPRNPFGENAIDLEVRIASPIVHERGVYGFTYTLYTVYTRTRLGSYPRAEMTVYRRFSDFEWLHARLGLVYHGIILPPLPNKRWVNNVDTDFVRERMEGLARYMNRLARHPRLVAAFELQMMLSATRDGLEAGKTIMPAAGQLGEEGSRALAARAVHTAKHTAASAATAQGAAAAGTRALSSLWGSVKKTVGLGTEPPPMQVHYPDADFARLATARSAHHNRIGEALDSATRVYDAKRKFAHEAWLTGHGLSKVAEVLTGSHKKKAGRGGPTQKISSSPPSPPCRRPRSNSEPILPKRNHGSSSPSHRSSGSASGLRLDSPSSAADAESIASAPPTPNEHGTNDDDKVSGLWNGVDSGDLLRMRMHSDDIMAALVGELGGKMERFSCVRQSHLDRELEFIEFMRFQKGLASSERAMIEDRGTALRELQEASAAVERHRQKLQLTRASAVQGSHKVSVAIDQIRFAEERQNNARIRLDSISSAYEHEVRWCDEERVKDMKAHLLEFVQLQREQAESAVGDLRDLMDALKPTDADLLSSQRRIQTRQLMDHLTPGGTSGRHREPNTAPANSDFNRFKPVAPKSSHGQGCRVEFDLLSDEEPDRFM</sequence>
<dbReference type="InterPro" id="IPR027267">
    <property type="entry name" value="AH/BAR_dom_sf"/>
</dbReference>
<feature type="compositionally biased region" description="Pro residues" evidence="1">
    <location>
        <begin position="1"/>
        <end position="12"/>
    </location>
</feature>
<dbReference type="GO" id="GO:0035091">
    <property type="term" value="F:phosphatidylinositol binding"/>
    <property type="evidence" value="ECO:0007669"/>
    <property type="project" value="InterPro"/>
</dbReference>
<evidence type="ECO:0000256" key="1">
    <source>
        <dbReference type="SAM" id="MobiDB-lite"/>
    </source>
</evidence>
<dbReference type="InterPro" id="IPR036871">
    <property type="entry name" value="PX_dom_sf"/>
</dbReference>
<proteinExistence type="predicted"/>
<dbReference type="PANTHER" id="PTHR10555">
    <property type="entry name" value="SORTING NEXIN"/>
    <property type="match status" value="1"/>
</dbReference>
<dbReference type="Gene3D" id="1.20.1270.60">
    <property type="entry name" value="Arfaptin homology (AH) domain/BAR domain"/>
    <property type="match status" value="1"/>
</dbReference>
<protein>
    <recommendedName>
        <fullName evidence="2">PX domain-containing protein</fullName>
    </recommendedName>
</protein>
<dbReference type="AlphaFoldDB" id="A0A7S2D5Q1"/>
<dbReference type="InterPro" id="IPR001683">
    <property type="entry name" value="PX_dom"/>
</dbReference>
<dbReference type="InterPro" id="IPR015404">
    <property type="entry name" value="Vps5_C"/>
</dbReference>
<gene>
    <name evidence="3" type="ORF">DSPE1174_LOCUS19452</name>
</gene>
<evidence type="ECO:0000259" key="2">
    <source>
        <dbReference type="PROSITE" id="PS50195"/>
    </source>
</evidence>
<dbReference type="SUPFAM" id="SSF64268">
    <property type="entry name" value="PX domain"/>
    <property type="match status" value="1"/>
</dbReference>
<feature type="domain" description="PX" evidence="2">
    <location>
        <begin position="33"/>
        <end position="150"/>
    </location>
</feature>
<feature type="region of interest" description="Disordered" evidence="1">
    <location>
        <begin position="570"/>
        <end position="605"/>
    </location>
</feature>
<organism evidence="3">
    <name type="scientific">Octactis speculum</name>
    <dbReference type="NCBI Taxonomy" id="3111310"/>
    <lineage>
        <taxon>Eukaryota</taxon>
        <taxon>Sar</taxon>
        <taxon>Stramenopiles</taxon>
        <taxon>Ochrophyta</taxon>
        <taxon>Dictyochophyceae</taxon>
        <taxon>Dictyochales</taxon>
        <taxon>Dictyochaceae</taxon>
        <taxon>Octactis</taxon>
    </lineage>
</organism>
<dbReference type="Pfam" id="PF00787">
    <property type="entry name" value="PX"/>
    <property type="match status" value="1"/>
</dbReference>